<dbReference type="InterPro" id="IPR036514">
    <property type="entry name" value="SGNH_hydro_sf"/>
</dbReference>
<sequence length="123" mass="14082">MGDFLSSGKYGKYFTEYTAVNLALQKITKAQANSYFVTASGLNSNQDGLHFDAMSLRKFGIRYFEAYHSKRNILEPLDFEDDLLRNIYDRPLTKIEQTMVLEIRFAKGEISAAELQNQLAQIN</sequence>
<dbReference type="GO" id="GO:0016788">
    <property type="term" value="F:hydrolase activity, acting on ester bonds"/>
    <property type="evidence" value="ECO:0007669"/>
    <property type="project" value="UniProtKB-ARBA"/>
</dbReference>
<name>A0A1G6ZD27_9SPHI</name>
<accession>A0A1G6ZD27</accession>
<dbReference type="Pfam" id="PF03629">
    <property type="entry name" value="SASA"/>
    <property type="match status" value="1"/>
</dbReference>
<dbReference type="EMBL" id="FNAI01000003">
    <property type="protein sequence ID" value="SDD99795.1"/>
    <property type="molecule type" value="Genomic_DNA"/>
</dbReference>
<gene>
    <name evidence="3" type="ORF">SAMN05216464_103284</name>
</gene>
<dbReference type="RefSeq" id="WP_205411225.1">
    <property type="nucleotide sequence ID" value="NZ_FNAI01000003.1"/>
</dbReference>
<organism evidence="3 4">
    <name type="scientific">Mucilaginibacter pineti</name>
    <dbReference type="NCBI Taxonomy" id="1391627"/>
    <lineage>
        <taxon>Bacteria</taxon>
        <taxon>Pseudomonadati</taxon>
        <taxon>Bacteroidota</taxon>
        <taxon>Sphingobacteriia</taxon>
        <taxon>Sphingobacteriales</taxon>
        <taxon>Sphingobacteriaceae</taxon>
        <taxon>Mucilaginibacter</taxon>
    </lineage>
</organism>
<dbReference type="Gene3D" id="3.40.50.1110">
    <property type="entry name" value="SGNH hydrolase"/>
    <property type="match status" value="1"/>
</dbReference>
<evidence type="ECO:0000256" key="1">
    <source>
        <dbReference type="ARBA" id="ARBA00022801"/>
    </source>
</evidence>
<proteinExistence type="predicted"/>
<keyword evidence="1" id="KW-0378">Hydrolase</keyword>
<feature type="domain" description="Sialate O-acetylesterase" evidence="2">
    <location>
        <begin position="18"/>
        <end position="68"/>
    </location>
</feature>
<evidence type="ECO:0000313" key="4">
    <source>
        <dbReference type="Proteomes" id="UP000199072"/>
    </source>
</evidence>
<evidence type="ECO:0000259" key="2">
    <source>
        <dbReference type="Pfam" id="PF03629"/>
    </source>
</evidence>
<keyword evidence="4" id="KW-1185">Reference proteome</keyword>
<reference evidence="3 4" key="1">
    <citation type="submission" date="2016-10" db="EMBL/GenBank/DDBJ databases">
        <authorList>
            <person name="de Groot N.N."/>
        </authorList>
    </citation>
    <scope>NUCLEOTIDE SEQUENCE [LARGE SCALE GENOMIC DNA]</scope>
    <source>
        <strain evidence="3 4">47C3B</strain>
    </source>
</reference>
<evidence type="ECO:0000313" key="3">
    <source>
        <dbReference type="EMBL" id="SDD99795.1"/>
    </source>
</evidence>
<dbReference type="STRING" id="1391627.SAMN05216464_103284"/>
<protein>
    <recommendedName>
        <fullName evidence="2">Sialate O-acetylesterase domain-containing protein</fullName>
    </recommendedName>
</protein>
<dbReference type="AlphaFoldDB" id="A0A1G6ZD27"/>
<dbReference type="Proteomes" id="UP000199072">
    <property type="component" value="Unassembled WGS sequence"/>
</dbReference>
<dbReference type="SUPFAM" id="SSF52266">
    <property type="entry name" value="SGNH hydrolase"/>
    <property type="match status" value="1"/>
</dbReference>
<dbReference type="InterPro" id="IPR005181">
    <property type="entry name" value="SASA"/>
</dbReference>